<name>A0A5C8G814_9SPIR</name>
<evidence type="ECO:0000313" key="4">
    <source>
        <dbReference type="Proteomes" id="UP000322659"/>
    </source>
</evidence>
<dbReference type="AlphaFoldDB" id="A0A5C8G814"/>
<gene>
    <name evidence="1" type="ORF">EPJ71_01735</name>
    <name evidence="2" type="ORF">EPJ76_00520</name>
</gene>
<proteinExistence type="predicted"/>
<dbReference type="EMBL" id="SAYI01000005">
    <property type="protein sequence ID" value="TXJ57980.1"/>
    <property type="molecule type" value="Genomic_DNA"/>
</dbReference>
<dbReference type="Proteomes" id="UP000322327">
    <property type="component" value="Unassembled WGS sequence"/>
</dbReference>
<comment type="caution">
    <text evidence="2">The sequence shown here is derived from an EMBL/GenBank/DDBJ whole genome shotgun (WGS) entry which is preliminary data.</text>
</comment>
<sequence length="88" mass="10289">MDAKSNNETIIIAALRECKDKKDILKVFKDYKKNTINEQISLLEKSMYNPQTFYSSGKINKNDELDLTIDIFLMGDWKINEYYDKAGL</sequence>
<organism evidence="2 3">
    <name type="scientific">Brachyspira aalborgi</name>
    <dbReference type="NCBI Taxonomy" id="29522"/>
    <lineage>
        <taxon>Bacteria</taxon>
        <taxon>Pseudomonadati</taxon>
        <taxon>Spirochaetota</taxon>
        <taxon>Spirochaetia</taxon>
        <taxon>Brachyspirales</taxon>
        <taxon>Brachyspiraceae</taxon>
        <taxon>Brachyspira</taxon>
    </lineage>
</organism>
<protein>
    <submittedName>
        <fullName evidence="2">Uncharacterized protein</fullName>
    </submittedName>
</protein>
<dbReference type="RefSeq" id="WP_021958706.1">
    <property type="nucleotide sequence ID" value="NZ_SAXV01000008.1"/>
</dbReference>
<dbReference type="EMBL" id="SAXZ01000001">
    <property type="protein sequence ID" value="TXJ34605.1"/>
    <property type="molecule type" value="Genomic_DNA"/>
</dbReference>
<dbReference type="Proteomes" id="UP000322659">
    <property type="component" value="Unassembled WGS sequence"/>
</dbReference>
<keyword evidence="4" id="KW-1185">Reference proteome</keyword>
<accession>A0A5C8G814</accession>
<reference evidence="3 4" key="1">
    <citation type="journal article" date="1992" name="Lakartidningen">
        <title>[Penicillin V and not amoxicillin is the first choice preparation in acute otitis].</title>
        <authorList>
            <person name="Kamme C."/>
            <person name="Lundgren K."/>
            <person name="Prellner K."/>
        </authorList>
    </citation>
    <scope>NUCLEOTIDE SEQUENCE [LARGE SCALE GENOMIC DNA]</scope>
    <source>
        <strain evidence="2 3">PC3053II</strain>
        <strain evidence="1 4">PC5099IV</strain>
    </source>
</reference>
<evidence type="ECO:0000313" key="3">
    <source>
        <dbReference type="Proteomes" id="UP000322327"/>
    </source>
</evidence>
<evidence type="ECO:0000313" key="1">
    <source>
        <dbReference type="EMBL" id="TXJ34605.1"/>
    </source>
</evidence>
<evidence type="ECO:0000313" key="2">
    <source>
        <dbReference type="EMBL" id="TXJ57980.1"/>
    </source>
</evidence>
<reference evidence="2" key="2">
    <citation type="submission" date="2019-01" db="EMBL/GenBank/DDBJ databases">
        <authorList>
            <person name="Thorell K."/>
        </authorList>
    </citation>
    <scope>NUCLEOTIDE SEQUENCE</scope>
    <source>
        <strain evidence="2">PC3053II</strain>
        <strain evidence="1">PC5099IV</strain>
    </source>
</reference>